<reference evidence="3" key="2">
    <citation type="submission" date="2025-08" db="UniProtKB">
        <authorList>
            <consortium name="RefSeq"/>
        </authorList>
    </citation>
    <scope>IDENTIFICATION</scope>
    <source>
        <tissue evidence="3">Leaf</tissue>
    </source>
</reference>
<protein>
    <submittedName>
        <fullName evidence="3">Uncharacterized protein LOC104249862</fullName>
    </submittedName>
</protein>
<dbReference type="RefSeq" id="XP_009804673.1">
    <property type="nucleotide sequence ID" value="XM_009806371.1"/>
</dbReference>
<proteinExistence type="predicted"/>
<dbReference type="PANTHER" id="PTHR23272:SF184">
    <property type="entry name" value="OS03G0311250 PROTEIN"/>
    <property type="match status" value="1"/>
</dbReference>
<organism evidence="2 3">
    <name type="scientific">Nicotiana sylvestris</name>
    <name type="common">Wood tobacco</name>
    <name type="synonym">South American tobacco</name>
    <dbReference type="NCBI Taxonomy" id="4096"/>
    <lineage>
        <taxon>Eukaryota</taxon>
        <taxon>Viridiplantae</taxon>
        <taxon>Streptophyta</taxon>
        <taxon>Embryophyta</taxon>
        <taxon>Tracheophyta</taxon>
        <taxon>Spermatophyta</taxon>
        <taxon>Magnoliopsida</taxon>
        <taxon>eudicotyledons</taxon>
        <taxon>Gunneridae</taxon>
        <taxon>Pentapetalae</taxon>
        <taxon>asterids</taxon>
        <taxon>lamiids</taxon>
        <taxon>Solanales</taxon>
        <taxon>Solanaceae</taxon>
        <taxon>Nicotianoideae</taxon>
        <taxon>Nicotianeae</taxon>
        <taxon>Nicotiana</taxon>
    </lineage>
</organism>
<evidence type="ECO:0000313" key="3">
    <source>
        <dbReference type="RefSeq" id="XP_009804673.1"/>
    </source>
</evidence>
<dbReference type="Proteomes" id="UP000189701">
    <property type="component" value="Unplaced"/>
</dbReference>
<dbReference type="SUPFAM" id="SSF53098">
    <property type="entry name" value="Ribonuclease H-like"/>
    <property type="match status" value="1"/>
</dbReference>
<keyword evidence="2" id="KW-1185">Reference proteome</keyword>
<sequence length="233" mass="25242">MRELQAAAAMVGLLLRKDIIEKKKTRIDCESRISVCECRVLTRIDCLGYQSTSYDLRVTTSRQSSSSLISSSPVNFTTFLDSIPYSSQISGKRSVEDAAVLFQCSELDSISISKVNASDSRGKADSKIEKGIGGSTANSIKELVSNESLGANIGRLHHQKTVLIMDEVDGMTAHRFSILSELARDVLAIPISSVATECAFSTGGRILYSFRSSLTPKCVQALICVALYLSVNT</sequence>
<dbReference type="eggNOG" id="KOG1121">
    <property type="taxonomic scope" value="Eukaryota"/>
</dbReference>
<name>A0A1U7YNK2_NICSY</name>
<gene>
    <name evidence="3" type="primary">LOC104249862</name>
</gene>
<dbReference type="InterPro" id="IPR008906">
    <property type="entry name" value="HATC_C_dom"/>
</dbReference>
<reference evidence="2" key="1">
    <citation type="journal article" date="2013" name="Genome Biol.">
        <title>Reference genomes and transcriptomes of Nicotiana sylvestris and Nicotiana tomentosiformis.</title>
        <authorList>
            <person name="Sierro N."/>
            <person name="Battey J.N."/>
            <person name="Ouadi S."/>
            <person name="Bovet L."/>
            <person name="Goepfert S."/>
            <person name="Bakaher N."/>
            <person name="Peitsch M.C."/>
            <person name="Ivanov N.V."/>
        </authorList>
    </citation>
    <scope>NUCLEOTIDE SEQUENCE [LARGE SCALE GENOMIC DNA]</scope>
</reference>
<dbReference type="PANTHER" id="PTHR23272">
    <property type="entry name" value="BED FINGER-RELATED"/>
    <property type="match status" value="1"/>
</dbReference>
<dbReference type="GO" id="GO:0046983">
    <property type="term" value="F:protein dimerization activity"/>
    <property type="evidence" value="ECO:0007669"/>
    <property type="project" value="InterPro"/>
</dbReference>
<dbReference type="InterPro" id="IPR012337">
    <property type="entry name" value="RNaseH-like_sf"/>
</dbReference>
<dbReference type="AlphaFoldDB" id="A0A1U7YNK2"/>
<evidence type="ECO:0000313" key="2">
    <source>
        <dbReference type="Proteomes" id="UP000189701"/>
    </source>
</evidence>
<evidence type="ECO:0000259" key="1">
    <source>
        <dbReference type="Pfam" id="PF05699"/>
    </source>
</evidence>
<dbReference type="Pfam" id="PF05699">
    <property type="entry name" value="Dimer_Tnp_hAT"/>
    <property type="match status" value="1"/>
</dbReference>
<feature type="domain" description="HAT C-terminal dimerisation" evidence="1">
    <location>
        <begin position="174"/>
        <end position="225"/>
    </location>
</feature>
<accession>A0A1U7YNK2</accession>